<reference evidence="1" key="1">
    <citation type="submission" date="2015-07" db="EMBL/GenBank/DDBJ databases">
        <title>MeaNS - Measles Nucleotide Surveillance Program.</title>
        <authorList>
            <person name="Tran T."/>
            <person name="Druce J."/>
        </authorList>
    </citation>
    <scope>NUCLEOTIDE SEQUENCE</scope>
    <source>
        <strain evidence="1">UCB-OBI-ISO-001</strain>
        <tissue evidence="1">Gonad</tissue>
    </source>
</reference>
<organism evidence="1">
    <name type="scientific">Octopus bimaculoides</name>
    <name type="common">California two-spotted octopus</name>
    <dbReference type="NCBI Taxonomy" id="37653"/>
    <lineage>
        <taxon>Eukaryota</taxon>
        <taxon>Metazoa</taxon>
        <taxon>Spiralia</taxon>
        <taxon>Lophotrochozoa</taxon>
        <taxon>Mollusca</taxon>
        <taxon>Cephalopoda</taxon>
        <taxon>Coleoidea</taxon>
        <taxon>Octopodiformes</taxon>
        <taxon>Octopoda</taxon>
        <taxon>Incirrata</taxon>
        <taxon>Octopodidae</taxon>
        <taxon>Octopus</taxon>
    </lineage>
</organism>
<sequence>MEYFVWATVEKDTICSDCNPKVELVPKTKEVFKGFISCHKEKHRFQASGTS</sequence>
<dbReference type="AlphaFoldDB" id="A0A0L8G054"/>
<name>A0A0L8G054_OCTBM</name>
<dbReference type="EMBL" id="KQ424965">
    <property type="protein sequence ID" value="KOF70199.1"/>
    <property type="molecule type" value="Genomic_DNA"/>
</dbReference>
<proteinExistence type="predicted"/>
<evidence type="ECO:0000313" key="1">
    <source>
        <dbReference type="EMBL" id="KOF70199.1"/>
    </source>
</evidence>
<gene>
    <name evidence="1" type="ORF">OCBIM_22003311mg</name>
</gene>
<accession>A0A0L8G054</accession>
<protein>
    <submittedName>
        <fullName evidence="1">Uncharacterized protein</fullName>
    </submittedName>
</protein>